<gene>
    <name evidence="1" type="ORF">LTS18_001358</name>
</gene>
<feature type="non-terminal residue" evidence="1">
    <location>
        <position position="268"/>
    </location>
</feature>
<evidence type="ECO:0000313" key="2">
    <source>
        <dbReference type="Proteomes" id="UP001186974"/>
    </source>
</evidence>
<name>A0ACC3CTP3_9PEZI</name>
<comment type="caution">
    <text evidence="1">The sequence shown here is derived from an EMBL/GenBank/DDBJ whole genome shotgun (WGS) entry which is preliminary data.</text>
</comment>
<dbReference type="Proteomes" id="UP001186974">
    <property type="component" value="Unassembled WGS sequence"/>
</dbReference>
<evidence type="ECO:0000313" key="1">
    <source>
        <dbReference type="EMBL" id="KAK3044411.1"/>
    </source>
</evidence>
<organism evidence="1 2">
    <name type="scientific">Coniosporium uncinatum</name>
    <dbReference type="NCBI Taxonomy" id="93489"/>
    <lineage>
        <taxon>Eukaryota</taxon>
        <taxon>Fungi</taxon>
        <taxon>Dikarya</taxon>
        <taxon>Ascomycota</taxon>
        <taxon>Pezizomycotina</taxon>
        <taxon>Dothideomycetes</taxon>
        <taxon>Dothideomycetes incertae sedis</taxon>
        <taxon>Coniosporium</taxon>
    </lineage>
</organism>
<reference evidence="1" key="1">
    <citation type="submission" date="2024-09" db="EMBL/GenBank/DDBJ databases">
        <title>Black Yeasts Isolated from many extreme environments.</title>
        <authorList>
            <person name="Coleine C."/>
            <person name="Stajich J.E."/>
            <person name="Selbmann L."/>
        </authorList>
    </citation>
    <scope>NUCLEOTIDE SEQUENCE</scope>
    <source>
        <strain evidence="1">CCFEE 5737</strain>
    </source>
</reference>
<accession>A0ACC3CTP3</accession>
<proteinExistence type="predicted"/>
<dbReference type="EMBL" id="JAWDJW010011978">
    <property type="protein sequence ID" value="KAK3044411.1"/>
    <property type="molecule type" value="Genomic_DNA"/>
</dbReference>
<sequence length="268" mass="29196">MHKIHSFTGQARHFAGGNMFSMRSHNEMPPSVSQPPTKRPLPGAGSSSPIPPRGTMVTLSFNVAFNSNLPGPEASEVLYASPGAFKRWTMPAEAPEDTPLHDLPVHAQNVDKLRGLCQEVSEGSQGALQATVVCATPKPIPGLQRGPLNGLVANVCLYGEAEHVTHMRGRILTETPISLRCAQVDIDENLIMLNAEQLKSEVLNHMDQIAKYTKADIFVLSPKQVDETASINGALDTGHDQRLRCHIYGDMESAEHAKIRVLIMIDQI</sequence>
<keyword evidence="2" id="KW-1185">Reference proteome</keyword>
<protein>
    <submittedName>
        <fullName evidence="1">Uncharacterized protein</fullName>
    </submittedName>
</protein>